<dbReference type="Pfam" id="PF13538">
    <property type="entry name" value="UvrD_C_2"/>
    <property type="match status" value="1"/>
</dbReference>
<dbReference type="EMBL" id="JAKWBL010000001">
    <property type="protein sequence ID" value="MCH5596499.1"/>
    <property type="molecule type" value="Genomic_DNA"/>
</dbReference>
<dbReference type="InterPro" id="IPR010285">
    <property type="entry name" value="DNA_helicase_pif1-like_DEAD"/>
</dbReference>
<evidence type="ECO:0000313" key="3">
    <source>
        <dbReference type="Proteomes" id="UP001202248"/>
    </source>
</evidence>
<dbReference type="InterPro" id="IPR027785">
    <property type="entry name" value="UvrD-like_helicase_C"/>
</dbReference>
<dbReference type="InterPro" id="IPR051055">
    <property type="entry name" value="PIF1_helicase"/>
</dbReference>
<dbReference type="Proteomes" id="UP001202248">
    <property type="component" value="Unassembled WGS sequence"/>
</dbReference>
<accession>A0ABS9SDR9</accession>
<name>A0ABS9SDR9_9BACT</name>
<evidence type="ECO:0000313" key="2">
    <source>
        <dbReference type="EMBL" id="MCH5596499.1"/>
    </source>
</evidence>
<organism evidence="2 3">
    <name type="scientific">Niabella ginsengisoli</name>
    <dbReference type="NCBI Taxonomy" id="522298"/>
    <lineage>
        <taxon>Bacteria</taxon>
        <taxon>Pseudomonadati</taxon>
        <taxon>Bacteroidota</taxon>
        <taxon>Chitinophagia</taxon>
        <taxon>Chitinophagales</taxon>
        <taxon>Chitinophagaceae</taxon>
        <taxon>Niabella</taxon>
    </lineage>
</organism>
<dbReference type="InterPro" id="IPR027417">
    <property type="entry name" value="P-loop_NTPase"/>
</dbReference>
<dbReference type="InterPro" id="IPR029491">
    <property type="entry name" value="Helicase_HTH"/>
</dbReference>
<proteinExistence type="predicted"/>
<dbReference type="PANTHER" id="PTHR47642">
    <property type="entry name" value="ATP-DEPENDENT DNA HELICASE"/>
    <property type="match status" value="1"/>
</dbReference>
<dbReference type="RefSeq" id="WP_240825461.1">
    <property type="nucleotide sequence ID" value="NZ_JAKWBL010000001.1"/>
</dbReference>
<evidence type="ECO:0000259" key="1">
    <source>
        <dbReference type="SMART" id="SM00382"/>
    </source>
</evidence>
<dbReference type="PANTHER" id="PTHR47642:SF5">
    <property type="entry name" value="ATP-DEPENDENT DNA HELICASE"/>
    <property type="match status" value="1"/>
</dbReference>
<dbReference type="SUPFAM" id="SSF52540">
    <property type="entry name" value="P-loop containing nucleoside triphosphate hydrolases"/>
    <property type="match status" value="2"/>
</dbReference>
<dbReference type="SMART" id="SM00382">
    <property type="entry name" value="AAA"/>
    <property type="match status" value="1"/>
</dbReference>
<reference evidence="2 3" key="1">
    <citation type="submission" date="2022-02" db="EMBL/GenBank/DDBJ databases">
        <authorList>
            <person name="Min J."/>
        </authorList>
    </citation>
    <scope>NUCLEOTIDE SEQUENCE [LARGE SCALE GENOMIC DNA]</scope>
    <source>
        <strain evidence="2 3">GR10-1</strain>
    </source>
</reference>
<dbReference type="InterPro" id="IPR003593">
    <property type="entry name" value="AAA+_ATPase"/>
</dbReference>
<feature type="domain" description="AAA+ ATPase" evidence="1">
    <location>
        <begin position="11"/>
        <end position="169"/>
    </location>
</feature>
<keyword evidence="3" id="KW-1185">Reference proteome</keyword>
<sequence>MHHLFELIEYTNRSIFLTGRAGTGKTTFLQNFVQKTAKKFAIVAPTGIAAINAGGITIHSMFGLPLTTFAPTAEFIDRNEAINIPNLLPHFKYRRDKLKLLRTLEILIIDEVSMLRCDVLDMMDLALRSARKSQQRFGGLQILFIGDLHQLPPVVKSESETILYSYYNSPFFFEAKALEGLSLLTVSLTKVYRQTDAVFLQMLNAIRDNDLQNINFDLLHSRYQPEFEPEEFYVHLVSHNYMADAINKQQLKALPGKSRIYRANIQGEFKPHLFPNEEELELKEGAQIMFIRNDKEEKRFYNGKLATVVELKDDEIKVLPQDETRELTIVREKWENKKYFIDQENNVAEDVIGSYEQFPFKLAWAVTIHKSQGLTFDKVIIDAGRSFTSGQVYVALSRCRTLEGIVLKSKIPANAIINDDRIHRFQQETDAGDQIAAIVAAEQYNYAGNKLLQKLNLQQLSAEAEEWEKAIGESAVLDSEEVMRVASEVAIQIKELEDVLEKFSNYLNQKLKLYTQTQEDWKAIEDKSKGAVNFFFKKMNENVFDVIKECYAETKGAKGLKGYNDVLKNFIDVTAAYLSSLKEAKLFDTVLYEGEMAKIITVVAKKPTHIISYQLFDEGKSPKEIAELRSITEGTVLGHLAKMAAVGVLDIHGLFTAEQIKLFEDRFRKQPFKTVTEWKNALPDSFDYNEIRILLNHFTYQFGKQASS</sequence>
<comment type="caution">
    <text evidence="2">The sequence shown here is derived from an EMBL/GenBank/DDBJ whole genome shotgun (WGS) entry which is preliminary data.</text>
</comment>
<dbReference type="Pfam" id="PF14493">
    <property type="entry name" value="HTH_40"/>
    <property type="match status" value="1"/>
</dbReference>
<gene>
    <name evidence="2" type="ORF">MKP09_00435</name>
</gene>
<dbReference type="Pfam" id="PF05970">
    <property type="entry name" value="PIF1"/>
    <property type="match status" value="1"/>
</dbReference>
<protein>
    <submittedName>
        <fullName evidence="2">Helix-turn-helix domain-containing protein</fullName>
    </submittedName>
</protein>
<dbReference type="Gene3D" id="3.40.50.300">
    <property type="entry name" value="P-loop containing nucleotide triphosphate hydrolases"/>
    <property type="match status" value="2"/>
</dbReference>
<dbReference type="CDD" id="cd18809">
    <property type="entry name" value="SF1_C_RecD"/>
    <property type="match status" value="1"/>
</dbReference>